<dbReference type="EMBL" id="FZOT01000002">
    <property type="protein sequence ID" value="SNS38756.1"/>
    <property type="molecule type" value="Genomic_DNA"/>
</dbReference>
<evidence type="ECO:0000313" key="2">
    <source>
        <dbReference type="Proteomes" id="UP000198284"/>
    </source>
</evidence>
<gene>
    <name evidence="1" type="ORF">SAMN06265795_102489</name>
</gene>
<evidence type="ECO:0000313" key="1">
    <source>
        <dbReference type="EMBL" id="SNS38756.1"/>
    </source>
</evidence>
<keyword evidence="2" id="KW-1185">Reference proteome</keyword>
<reference evidence="1 2" key="1">
    <citation type="submission" date="2017-06" db="EMBL/GenBank/DDBJ databases">
        <authorList>
            <person name="Kim H.J."/>
            <person name="Triplett B.A."/>
        </authorList>
    </citation>
    <scope>NUCLEOTIDE SEQUENCE [LARGE SCALE GENOMIC DNA]</scope>
    <source>
        <strain evidence="1 2">U15</strain>
    </source>
</reference>
<dbReference type="AlphaFoldDB" id="A0A239E238"/>
<dbReference type="Proteomes" id="UP000198284">
    <property type="component" value="Unassembled WGS sequence"/>
</dbReference>
<sequence length="96" mass="10404">MLKKFETHAKPVSVALISIALTTCLTGCGGGPLEDEASLGAQPARKVTYSAQRGVVPVEDNFGNFNPSIWNERNWYDCDCGRHQAPSAPTPWKQGN</sequence>
<accession>A0A239E238</accession>
<name>A0A239E238_9BURK</name>
<protein>
    <submittedName>
        <fullName evidence="1">Uncharacterized protein</fullName>
    </submittedName>
</protein>
<organism evidence="1 2">
    <name type="scientific">Noviherbaspirillum humi</name>
    <dbReference type="NCBI Taxonomy" id="1688639"/>
    <lineage>
        <taxon>Bacteria</taxon>
        <taxon>Pseudomonadati</taxon>
        <taxon>Pseudomonadota</taxon>
        <taxon>Betaproteobacteria</taxon>
        <taxon>Burkholderiales</taxon>
        <taxon>Oxalobacteraceae</taxon>
        <taxon>Noviherbaspirillum</taxon>
    </lineage>
</organism>
<proteinExistence type="predicted"/>